<gene>
    <name evidence="3" type="ORF">SAMN05428998_104210</name>
</gene>
<dbReference type="InterPro" id="IPR023614">
    <property type="entry name" value="Porin_dom_sf"/>
</dbReference>
<keyword evidence="1" id="KW-0732">Signal</keyword>
<dbReference type="GO" id="GO:0016020">
    <property type="term" value="C:membrane"/>
    <property type="evidence" value="ECO:0007669"/>
    <property type="project" value="InterPro"/>
</dbReference>
<dbReference type="AlphaFoldDB" id="A0A1Y6BG76"/>
<dbReference type="STRING" id="560819.SAMN05428998_104210"/>
<dbReference type="GO" id="GO:0015288">
    <property type="term" value="F:porin activity"/>
    <property type="evidence" value="ECO:0007669"/>
    <property type="project" value="InterPro"/>
</dbReference>
<dbReference type="InterPro" id="IPR033900">
    <property type="entry name" value="Gram_neg_porin_domain"/>
</dbReference>
<feature type="chain" id="PRO_5013323214" evidence="1">
    <location>
        <begin position="28"/>
        <end position="364"/>
    </location>
</feature>
<feature type="signal peptide" evidence="1">
    <location>
        <begin position="1"/>
        <end position="27"/>
    </location>
</feature>
<feature type="domain" description="Porin" evidence="2">
    <location>
        <begin position="16"/>
        <end position="345"/>
    </location>
</feature>
<dbReference type="Proteomes" id="UP000192917">
    <property type="component" value="Unassembled WGS sequence"/>
</dbReference>
<evidence type="ECO:0000259" key="2">
    <source>
        <dbReference type="Pfam" id="PF13609"/>
    </source>
</evidence>
<evidence type="ECO:0000256" key="1">
    <source>
        <dbReference type="SAM" id="SignalP"/>
    </source>
</evidence>
<organism evidence="3 4">
    <name type="scientific">Tistlia consotensis USBA 355</name>
    <dbReference type="NCBI Taxonomy" id="560819"/>
    <lineage>
        <taxon>Bacteria</taxon>
        <taxon>Pseudomonadati</taxon>
        <taxon>Pseudomonadota</taxon>
        <taxon>Alphaproteobacteria</taxon>
        <taxon>Rhodospirillales</taxon>
        <taxon>Rhodovibrionaceae</taxon>
        <taxon>Tistlia</taxon>
    </lineage>
</organism>
<name>A0A1Y6BG76_9PROT</name>
<proteinExistence type="predicted"/>
<evidence type="ECO:0000313" key="4">
    <source>
        <dbReference type="Proteomes" id="UP000192917"/>
    </source>
</evidence>
<dbReference type="Gene3D" id="2.40.160.10">
    <property type="entry name" value="Porin"/>
    <property type="match status" value="1"/>
</dbReference>
<dbReference type="RefSeq" id="WP_085121910.1">
    <property type="nucleotide sequence ID" value="NZ_FWZX01000004.1"/>
</dbReference>
<dbReference type="Pfam" id="PF13609">
    <property type="entry name" value="Porin_4"/>
    <property type="match status" value="1"/>
</dbReference>
<sequence>MKKLLLSGTALAAAGVVAGVAAAPAQAQIQLGLGGYMIQYLGYGNSSTNVGSGSDAFNGFDVKSNSEVWFVGSTTLDNGLKFGVNIQLEGNTNTGDQIDESFLFVEGSFGRFNIGSENSAGYLMTYAAPDVGVGVNSTGVLTGFLPQSGGFAGAGFFRAPLGSTYLELDRNNDSNKITYFTPRFSGFQFGASYLPDPQQDSNSQVDETTVSYRDGFSLGGNFVNSFSGFDVAVSGRYDWANDQSAAGTDPSIYSFGANLGYAGFTVGGSYAKANDMGANTGRSFDVGASYETGPWGVSLTYFNGEADATAAAGRSEYQAYEGAASYALGPGVTAVGSVSYQNLDADNGSNAETWAVIGAFKLKF</sequence>
<dbReference type="EMBL" id="FWZX01000004">
    <property type="protein sequence ID" value="SMF09162.1"/>
    <property type="molecule type" value="Genomic_DNA"/>
</dbReference>
<evidence type="ECO:0000313" key="3">
    <source>
        <dbReference type="EMBL" id="SMF09162.1"/>
    </source>
</evidence>
<dbReference type="SUPFAM" id="SSF56935">
    <property type="entry name" value="Porins"/>
    <property type="match status" value="1"/>
</dbReference>
<keyword evidence="4" id="KW-1185">Reference proteome</keyword>
<reference evidence="3 4" key="1">
    <citation type="submission" date="2017-04" db="EMBL/GenBank/DDBJ databases">
        <authorList>
            <person name="Afonso C.L."/>
            <person name="Miller P.J."/>
            <person name="Scott M.A."/>
            <person name="Spackman E."/>
            <person name="Goraichik I."/>
            <person name="Dimitrov K.M."/>
            <person name="Suarez D.L."/>
            <person name="Swayne D.E."/>
        </authorList>
    </citation>
    <scope>NUCLEOTIDE SEQUENCE [LARGE SCALE GENOMIC DNA]</scope>
    <source>
        <strain evidence="3 4">USBA 355</strain>
    </source>
</reference>
<accession>A0A1Y6BG76</accession>
<protein>
    <submittedName>
        <fullName evidence="3">Outer membrane protein (Porin)</fullName>
    </submittedName>
</protein>